<dbReference type="GO" id="GO:0006357">
    <property type="term" value="P:regulation of transcription by RNA polymerase II"/>
    <property type="evidence" value="ECO:0007669"/>
    <property type="project" value="TreeGrafter"/>
</dbReference>
<keyword evidence="1" id="KW-0479">Metal-binding</keyword>
<comment type="function">
    <text evidence="6">May function as a negative regulator of the EGFR/Ras/MAPK signaling pathway during eye development.</text>
</comment>
<feature type="compositionally biased region" description="Basic and acidic residues" evidence="9">
    <location>
        <begin position="872"/>
        <end position="894"/>
    </location>
</feature>
<feature type="region of interest" description="Disordered" evidence="9">
    <location>
        <begin position="1358"/>
        <end position="1411"/>
    </location>
</feature>
<feature type="compositionally biased region" description="Basic and acidic residues" evidence="9">
    <location>
        <begin position="1442"/>
        <end position="1463"/>
    </location>
</feature>
<keyword evidence="2" id="KW-0677">Repeat</keyword>
<feature type="region of interest" description="Disordered" evidence="9">
    <location>
        <begin position="2045"/>
        <end position="2069"/>
    </location>
</feature>
<dbReference type="InterPro" id="IPR019786">
    <property type="entry name" value="Zinc_finger_PHD-type_CS"/>
</dbReference>
<gene>
    <name evidence="12" type="ORF">HZH66_004029</name>
</gene>
<dbReference type="InterPro" id="IPR034732">
    <property type="entry name" value="EPHD"/>
</dbReference>
<dbReference type="InterPro" id="IPR011011">
    <property type="entry name" value="Znf_FYVE_PHD"/>
</dbReference>
<feature type="compositionally biased region" description="Basic and acidic residues" evidence="9">
    <location>
        <begin position="1479"/>
        <end position="1492"/>
    </location>
</feature>
<feature type="compositionally biased region" description="Polar residues" evidence="9">
    <location>
        <begin position="1233"/>
        <end position="1270"/>
    </location>
</feature>
<evidence type="ECO:0000259" key="10">
    <source>
        <dbReference type="PROSITE" id="PS50016"/>
    </source>
</evidence>
<feature type="region of interest" description="Disordered" evidence="9">
    <location>
        <begin position="1002"/>
        <end position="1337"/>
    </location>
</feature>
<dbReference type="EMBL" id="JACSEA010000003">
    <property type="protein sequence ID" value="KAF7405123.1"/>
    <property type="molecule type" value="Genomic_DNA"/>
</dbReference>
<feature type="compositionally biased region" description="Low complexity" evidence="9">
    <location>
        <begin position="2964"/>
        <end position="2989"/>
    </location>
</feature>
<feature type="compositionally biased region" description="Basic and acidic residues" evidence="9">
    <location>
        <begin position="2889"/>
        <end position="2899"/>
    </location>
</feature>
<dbReference type="SUPFAM" id="SSF57903">
    <property type="entry name" value="FYVE/PHD zinc finger"/>
    <property type="match status" value="1"/>
</dbReference>
<reference evidence="12" key="1">
    <citation type="journal article" date="2020" name="G3 (Bethesda)">
        <title>High-Quality Assemblies for Three Invasive Social Wasps from the &lt;i&gt;Vespula&lt;/i&gt; Genus.</title>
        <authorList>
            <person name="Harrop T.W.R."/>
            <person name="Guhlin J."/>
            <person name="McLaughlin G.M."/>
            <person name="Permina E."/>
            <person name="Stockwell P."/>
            <person name="Gilligan J."/>
            <person name="Le Lec M.F."/>
            <person name="Gruber M.A.M."/>
            <person name="Quinn O."/>
            <person name="Lovegrove M."/>
            <person name="Duncan E.J."/>
            <person name="Remnant E.J."/>
            <person name="Van Eeckhoven J."/>
            <person name="Graham B."/>
            <person name="Knapp R.A."/>
            <person name="Langford K.W."/>
            <person name="Kronenberg Z."/>
            <person name="Press M.O."/>
            <person name="Eacker S.M."/>
            <person name="Wilson-Rankin E.E."/>
            <person name="Purcell J."/>
            <person name="Lester P.J."/>
            <person name="Dearden P.K."/>
        </authorList>
    </citation>
    <scope>NUCLEOTIDE SEQUENCE</scope>
    <source>
        <strain evidence="12">Marl-1</strain>
    </source>
</reference>
<evidence type="ECO:0000313" key="12">
    <source>
        <dbReference type="EMBL" id="KAF7405123.1"/>
    </source>
</evidence>
<evidence type="ECO:0000256" key="1">
    <source>
        <dbReference type="ARBA" id="ARBA00022723"/>
    </source>
</evidence>
<dbReference type="InterPro" id="IPR050701">
    <property type="entry name" value="Histone_Mod_Regulator"/>
</dbReference>
<dbReference type="PROSITE" id="PS50016">
    <property type="entry name" value="ZF_PHD_2"/>
    <property type="match status" value="1"/>
</dbReference>
<feature type="compositionally biased region" description="Basic and acidic residues" evidence="9">
    <location>
        <begin position="1020"/>
        <end position="1066"/>
    </location>
</feature>
<dbReference type="GO" id="GO:0008270">
    <property type="term" value="F:zinc ion binding"/>
    <property type="evidence" value="ECO:0007669"/>
    <property type="project" value="UniProtKB-KW"/>
</dbReference>
<dbReference type="CDD" id="cd15573">
    <property type="entry name" value="PHD_JADE"/>
    <property type="match status" value="1"/>
</dbReference>
<feature type="compositionally biased region" description="Basic residues" evidence="9">
    <location>
        <begin position="2817"/>
        <end position="2832"/>
    </location>
</feature>
<dbReference type="InterPro" id="IPR019787">
    <property type="entry name" value="Znf_PHD-finger"/>
</dbReference>
<feature type="region of interest" description="Disordered" evidence="9">
    <location>
        <begin position="455"/>
        <end position="498"/>
    </location>
</feature>
<evidence type="ECO:0000259" key="11">
    <source>
        <dbReference type="PROSITE" id="PS51805"/>
    </source>
</evidence>
<feature type="compositionally biased region" description="Low complexity" evidence="9">
    <location>
        <begin position="1916"/>
        <end position="1929"/>
    </location>
</feature>
<dbReference type="Pfam" id="PF13832">
    <property type="entry name" value="zf-HC5HC2H_2"/>
    <property type="match status" value="1"/>
</dbReference>
<feature type="compositionally biased region" description="Basic residues" evidence="9">
    <location>
        <begin position="2241"/>
        <end position="2251"/>
    </location>
</feature>
<dbReference type="Pfam" id="PF10513">
    <property type="entry name" value="EPL1"/>
    <property type="match status" value="1"/>
</dbReference>
<dbReference type="InterPro" id="IPR019542">
    <property type="entry name" value="Enhancer_polycomb-like_N"/>
</dbReference>
<comment type="similarity">
    <text evidence="5">Belongs to the JADE family.</text>
</comment>
<feature type="region of interest" description="Disordered" evidence="9">
    <location>
        <begin position="915"/>
        <end position="977"/>
    </location>
</feature>
<evidence type="ECO:0000256" key="4">
    <source>
        <dbReference type="ARBA" id="ARBA00022833"/>
    </source>
</evidence>
<feature type="compositionally biased region" description="Gly residues" evidence="9">
    <location>
        <begin position="461"/>
        <end position="474"/>
    </location>
</feature>
<feature type="domain" description="PHD-type" evidence="11">
    <location>
        <begin position="335"/>
        <end position="452"/>
    </location>
</feature>
<dbReference type="PROSITE" id="PS51805">
    <property type="entry name" value="EPHD"/>
    <property type="match status" value="1"/>
</dbReference>
<feature type="compositionally biased region" description="Polar residues" evidence="9">
    <location>
        <begin position="3013"/>
        <end position="3023"/>
    </location>
</feature>
<feature type="compositionally biased region" description="Low complexity" evidence="9">
    <location>
        <begin position="1067"/>
        <end position="1093"/>
    </location>
</feature>
<dbReference type="FunFam" id="3.30.40.10:FF:000030">
    <property type="entry name" value="Protein Jade-1 isoform 1"/>
    <property type="match status" value="1"/>
</dbReference>
<feature type="region of interest" description="Disordered" evidence="9">
    <location>
        <begin position="2634"/>
        <end position="2688"/>
    </location>
</feature>
<feature type="compositionally biased region" description="Basic and acidic residues" evidence="9">
    <location>
        <begin position="489"/>
        <end position="498"/>
    </location>
</feature>
<feature type="region of interest" description="Disordered" evidence="9">
    <location>
        <begin position="1426"/>
        <end position="1463"/>
    </location>
</feature>
<feature type="region of interest" description="Disordered" evidence="9">
    <location>
        <begin position="1479"/>
        <end position="1560"/>
    </location>
</feature>
<evidence type="ECO:0000256" key="3">
    <source>
        <dbReference type="ARBA" id="ARBA00022771"/>
    </source>
</evidence>
<feature type="region of interest" description="Disordered" evidence="9">
    <location>
        <begin position="2805"/>
        <end position="2843"/>
    </location>
</feature>
<keyword evidence="4" id="KW-0862">Zinc</keyword>
<feature type="region of interest" description="Disordered" evidence="9">
    <location>
        <begin position="735"/>
        <end position="790"/>
    </location>
</feature>
<dbReference type="Proteomes" id="UP000614350">
    <property type="component" value="Unassembled WGS sequence"/>
</dbReference>
<dbReference type="SMART" id="SM00249">
    <property type="entry name" value="PHD"/>
    <property type="match status" value="2"/>
</dbReference>
<feature type="compositionally biased region" description="Basic and acidic residues" evidence="9">
    <location>
        <begin position="1219"/>
        <end position="1228"/>
    </location>
</feature>
<evidence type="ECO:0000256" key="8">
    <source>
        <dbReference type="PROSITE-ProRule" id="PRU00146"/>
    </source>
</evidence>
<feature type="compositionally biased region" description="Basic and acidic residues" evidence="9">
    <location>
        <begin position="1161"/>
        <end position="1176"/>
    </location>
</feature>
<feature type="region of interest" description="Disordered" evidence="9">
    <location>
        <begin position="68"/>
        <end position="99"/>
    </location>
</feature>
<feature type="domain" description="PHD-type" evidence="10">
    <location>
        <begin position="283"/>
        <end position="333"/>
    </location>
</feature>
<dbReference type="Pfam" id="PF13831">
    <property type="entry name" value="PHD_2"/>
    <property type="match status" value="1"/>
</dbReference>
<sequence>MVGFKRRRHLTGLAVRDCNFIPVSAHCFVVRLKVYFQDNEYMDNYVGVHSPPACAIKRRKCRLGPAATGSSALPAATGPSEEEETMASSSQGGASWTPRPVSDIKISSIYNRSAAEAPAELFRKDLISAMKLPDSEPLSPNEYWVITDQWKQEWERGVQVPVNPDSLPEPMVTVTQTSPLKLHGEFKLPKKFIRISRDDYFNSEDHHLSTTPARAEKACAYDLDDTDIAWLDVLNGERAQAGQLPITESELERVIEELEVRCWERIQTIVKNEEGLGIEYDENVICDVCRSPDSEEGNEMVFCDCCNICVHQACYGITSIPDGSWLCRTCSLSQRPDCVLCPNKGGAMKCTRSGQKWAHVSCALWIPEVSIGCVERMEPITKISSIPQSRWALICVLCRERVGACIQCSIKTCKTAYHVTCAFKYGLEMKAIIEDEMADDGVKLRSYCQKHSRTNTKDKVGVGGNIGNNSGNGGSDSEDGESRRRKRKDMTSEEKNQARAAKLQEIEAEFDKHVCLKDIVSQQLDVDTDAIIYIYNYWKLKRRAGHNKPLLAPRCGELSSAGARAQGQAADLEKMRTFVQLRQDLERVRNLCYMVGRREKLCRSFLRLREQTFHKQSLILSGPPLPPAVAASVLAANHGPSIYDRLYSHPDSEEYTRDIDTLVARIAGIRSPTPVSSNEKKVQPDFNGASNKKMYFNGSVRKKSLYGSDLSSMSSSEPDVIKSTVKASNKCSNKSKNFKLESDSSTEEEVNSPKSKTARRKAKKSGVQDRTRSLLQESSESDKLDTVNNRSRTLQHMEKELGSASGSESDELLPLNTNTATRLGPSVASAIYSDTDSDSQEHASHSAVLITKAAVKEFSAADISKNSQKSFTCKDTKQDYVDDSTKNKENVKSAKKKEYIPSALIVPQRQAAKKASEIMQRSQAKRDNLTTESVEFVKSPGEETKPTKQTKEKPSGKKQKDNKTTKDQTKSNDVYDFDKEFGDGMEILAYVPQRQAAKKAAEHIKSGMGTKIVQSEAEILDVKPKKDSPDSGKKKENKKEESPKKEEAIRKETKEEPSKKPKKLPECKYLSSVLSSNSESSSSSSCSSSSESSSDTDESKSPTQQIRSSVKDQASSSNTSSESDTGNQSKNKAVVKRQFVKSVDESMESEKKKTIGRKLKKLPDKKLKTSDGRHGPEFQPPSTEREESSGTSISKEQHQQQQQQQQQQPDESQQQTTNKKADQRESSKKSGILQPQPSTDQNLFSGSRNNDGSRNLSGSKSVKKSNQIIKQSEPPPFKSKEDNSTGSRTKSDTRKRKSTEIPAKDDKNVKEASSLKKGEKRLTEKPTKEIEKDINKDISKTVTLDSIKCVESTLKADDKKIKKPSNKNAVNTLEEEMKQRRAERDSPKKSLKGLDKLLEKREHMDKLSKNKNTEVKIEKTICNEQSNTKGSVQEKIPLNDTIKSEDHKNHISEDKMIMDKPKSEEISIKNDITEITHEKFADRKSKSEDKMESMPTTDSCETRLAIEETSTKEGRDDVFSKPTLDKIASENVEKEVNKRKKSSNRSIFSPQHGSKDPSVSELFDFDQDILTDDMVNDDGFNIPRDAEERSAPLTFSFNNELWFKEDSKEDSARETLHLVEKLRMELSKKSNSSQFELEPVTVEDDIKKEETQVEKAVDQIPEENEVKILETESVPAQEMKDTEELARTSDDIACKNHTTEEKRKLCYTNNSEHYVSYNNEDLETSKVTVVERAKLDRAEADERWVPPSIENFNPADVHLNTLMDNQNHRYGNHQFTNDISNVLPENNPDTLVHSQLNMNMQEQYLLQQTHSMVRAAQHLEPHAENRAQSMAVMDQQVTGIPTQMVDEITPMEMVNRHLIGLPNSEDDQGSEMDRVLEKEEMSSDMRQDYVQNGSPYNEMNASRQDTRWAESQVLPSRRSTSSSITSASSGEDHTAIPPYKNIPPMPFPACSAMDAAAYHAYSEANSYAGPVSLFPPQPCSAPLPYPSPGTAMFPPPFGAPFPTPQSLLSHVPKPLEESLNMQASPCTAAFTSSSHNMALTAAMVSPTKVPTPPPQSAQPSLETEHEPPQLQQDANVSVMPPIMPSFLDSTTTTVTAAAVVTTATTITTTSTSMPTVMSTTMSPTSLATVTTTSTTLTSTVQVSEAAAAAVAAVTAAVAAVENAQEVQVDCKTVTVPQQSGKKSPSKPTRTSARVTSLQGKSPGKSPRHGETIKNTSVSSGAPRARGRGTKGGQQQQSSYRNRGRGRGRGRGRNNQASNMGILSTFPTNAMHNDDSIQNKLVGTVYDFDSDEDSTNETNIADLRTMRERKKSTDIGGEKRGEGSLLMANDGVHQSRLSSPSTLHKKYADDKRLSSPAMHDANVASGVVAGAGGSGAVSVSAVVGNATAAAAIAESESNAGQVFADTVLPLLPGPVDMRTYNSNVDAPSSSLSHSQSYANHLLSSFAAGVSTDSALPDIEEDIEKELQSALIAGSKQQADPSSKANFNNPSIDAVMASSSNFNEANKVSLSDSRNQLKVKIKGPFLDANYVPASSVPPLAQQAPVIITPAATSASVASGTSNLRRMRKKELLRQYCSQDMNMDGDPACGNATSAPIILPPVNRTVITIPKAVASMTSIPTREDYKAVVDANMEKKRRKERGSFLDVTDEEGVSDRRRSGGSGGGMIFGGNVDRGRRGRQAKPSVTTITTSSGTASGAAAAAAAAVAAAATATTGATATGVVAPTAATVVATATATAATATTVTTNNTGPPKLKIKIGNSIIGQEMGNVQQDDRTRIRPPKKRLSSIPSTPSIEELRRESMKFRRMIMAGFDNDDEKTKVKSKKDKNGKRKRRQSSKKEARVQILEGGAATPKLIIRLGKSSSNSSANELREPSNDVSSFLTAGIDVAEQARTESKNADYDARIGPPPVEPSKEELAYPMDSVIDDKQPTDSNTSATALRNVRSAKVTPIRLKLTRCQEGYELKDPVASSSSSASDDSALVNSLSLPSSEELPCSDTRSGKLSDKQSSKEDDIPLLSQSATHNSSGCPPAPLPQGCQVR</sequence>
<feature type="region of interest" description="Disordered" evidence="9">
    <location>
        <begin position="2961"/>
        <end position="3036"/>
    </location>
</feature>
<dbReference type="PROSITE" id="PS01359">
    <property type="entry name" value="ZF_PHD_1"/>
    <property type="match status" value="1"/>
</dbReference>
<feature type="region of interest" description="Disordered" evidence="9">
    <location>
        <begin position="2765"/>
        <end position="2787"/>
    </location>
</feature>
<feature type="compositionally biased region" description="Basic and acidic residues" evidence="9">
    <location>
        <begin position="1142"/>
        <end position="1153"/>
    </location>
</feature>
<proteinExistence type="inferred from homology"/>
<feature type="compositionally biased region" description="Polar residues" evidence="9">
    <location>
        <begin position="2256"/>
        <end position="2270"/>
    </location>
</feature>
<dbReference type="PANTHER" id="PTHR13793:SF160">
    <property type="entry name" value="PHD FINGER PROTEIN RHINOCEROS"/>
    <property type="match status" value="1"/>
</dbReference>
<feature type="region of interest" description="Disordered" evidence="9">
    <location>
        <begin position="2889"/>
        <end position="2911"/>
    </location>
</feature>
<feature type="compositionally biased region" description="Polar residues" evidence="9">
    <location>
        <begin position="2174"/>
        <end position="2199"/>
    </location>
</feature>
<comment type="caution">
    <text evidence="12">The sequence shown here is derived from an EMBL/GenBank/DDBJ whole genome shotgun (WGS) entry which is preliminary data.</text>
</comment>
<keyword evidence="13" id="KW-1185">Reference proteome</keyword>
<feature type="compositionally biased region" description="Basic and acidic residues" evidence="9">
    <location>
        <begin position="1375"/>
        <end position="1411"/>
    </location>
</feature>
<organism evidence="12 13">
    <name type="scientific">Vespula vulgaris</name>
    <name type="common">Yellow jacket</name>
    <name type="synonym">Wasp</name>
    <dbReference type="NCBI Taxonomy" id="7454"/>
    <lineage>
        <taxon>Eukaryota</taxon>
        <taxon>Metazoa</taxon>
        <taxon>Ecdysozoa</taxon>
        <taxon>Arthropoda</taxon>
        <taxon>Hexapoda</taxon>
        <taxon>Insecta</taxon>
        <taxon>Pterygota</taxon>
        <taxon>Neoptera</taxon>
        <taxon>Endopterygota</taxon>
        <taxon>Hymenoptera</taxon>
        <taxon>Apocrita</taxon>
        <taxon>Aculeata</taxon>
        <taxon>Vespoidea</taxon>
        <taxon>Vespidae</taxon>
        <taxon>Vespinae</taxon>
        <taxon>Vespula</taxon>
    </lineage>
</organism>
<keyword evidence="3 8" id="KW-0863">Zinc-finger</keyword>
<feature type="compositionally biased region" description="Low complexity" evidence="9">
    <location>
        <begin position="1199"/>
        <end position="1215"/>
    </location>
</feature>
<feature type="region of interest" description="Disordered" evidence="9">
    <location>
        <begin position="672"/>
        <end position="693"/>
    </location>
</feature>
<name>A0A834NF33_VESVU</name>
<evidence type="ECO:0000256" key="2">
    <source>
        <dbReference type="ARBA" id="ARBA00022737"/>
    </source>
</evidence>
<feature type="region of interest" description="Disordered" evidence="9">
    <location>
        <begin position="1893"/>
        <end position="1935"/>
    </location>
</feature>
<evidence type="ECO:0000313" key="13">
    <source>
        <dbReference type="Proteomes" id="UP000614350"/>
    </source>
</evidence>
<dbReference type="FunFam" id="3.30.40.10:FF:000004">
    <property type="entry name" value="Jade family PHD finger 2"/>
    <property type="match status" value="1"/>
</dbReference>
<feature type="compositionally biased region" description="Basic and acidic residues" evidence="9">
    <location>
        <begin position="1500"/>
        <end position="1536"/>
    </location>
</feature>
<feature type="compositionally biased region" description="Polar residues" evidence="9">
    <location>
        <begin position="1893"/>
        <end position="1903"/>
    </location>
</feature>
<dbReference type="PANTHER" id="PTHR13793">
    <property type="entry name" value="PHD FINGER PROTEINS"/>
    <property type="match status" value="1"/>
</dbReference>
<dbReference type="InterPro" id="IPR013083">
    <property type="entry name" value="Znf_RING/FYVE/PHD"/>
</dbReference>
<feature type="compositionally biased region" description="Basic and acidic residues" evidence="9">
    <location>
        <begin position="2995"/>
        <end position="3009"/>
    </location>
</feature>
<evidence type="ECO:0000256" key="7">
    <source>
        <dbReference type="ARBA" id="ARBA00068706"/>
    </source>
</evidence>
<dbReference type="Gene3D" id="3.30.40.10">
    <property type="entry name" value="Zinc/RING finger domain, C3HC4 (zinc finger)"/>
    <property type="match status" value="2"/>
</dbReference>
<feature type="compositionally biased region" description="Polar residues" evidence="9">
    <location>
        <begin position="1102"/>
        <end position="1114"/>
    </location>
</feature>
<evidence type="ECO:0000256" key="5">
    <source>
        <dbReference type="ARBA" id="ARBA00038371"/>
    </source>
</evidence>
<protein>
    <recommendedName>
        <fullName evidence="7">PHD finger protein rhinoceros</fullName>
    </recommendedName>
</protein>
<feature type="region of interest" description="Disordered" evidence="9">
    <location>
        <begin position="2174"/>
        <end position="2270"/>
    </location>
</feature>
<dbReference type="InterPro" id="IPR001965">
    <property type="entry name" value="Znf_PHD"/>
</dbReference>
<accession>A0A834NF33</accession>
<evidence type="ECO:0000256" key="6">
    <source>
        <dbReference type="ARBA" id="ARBA00055261"/>
    </source>
</evidence>
<feature type="region of interest" description="Disordered" evidence="9">
    <location>
        <begin position="869"/>
        <end position="894"/>
    </location>
</feature>
<feature type="compositionally biased region" description="Basic and acidic residues" evidence="9">
    <location>
        <begin position="1298"/>
        <end position="1337"/>
    </location>
</feature>
<feature type="compositionally biased region" description="Basic and acidic residues" evidence="9">
    <location>
        <begin position="940"/>
        <end position="970"/>
    </location>
</feature>
<evidence type="ECO:0000256" key="9">
    <source>
        <dbReference type="SAM" id="MobiDB-lite"/>
    </source>
</evidence>
<dbReference type="CDD" id="cd15671">
    <property type="entry name" value="ePHD_JADE"/>
    <property type="match status" value="1"/>
</dbReference>